<dbReference type="AlphaFoldDB" id="A0A1M5G421"/>
<protein>
    <recommendedName>
        <fullName evidence="3">DUF6377 domain-containing protein</fullName>
    </recommendedName>
</protein>
<dbReference type="RefSeq" id="WP_072989343.1">
    <property type="nucleotide sequence ID" value="NZ_FQWE01000003.1"/>
</dbReference>
<dbReference type="InterPro" id="IPR045957">
    <property type="entry name" value="DUF6377"/>
</dbReference>
<evidence type="ECO:0000313" key="4">
    <source>
        <dbReference type="EMBL" id="SHF98537.1"/>
    </source>
</evidence>
<gene>
    <name evidence="4" type="ORF">SAMN05444396_103261</name>
</gene>
<keyword evidence="1" id="KW-1133">Transmembrane helix</keyword>
<sequence length="549" mass="63431">MNRFLNLLIVFLFPAFLFAQSNFNDLLNELDQTIANPAFYLDKKESYIGKLKVQCMHATTDLEKYACNEKLYLAYKSYQSDSAMVYARKGFQIAKKLDELKKLAHAQLNLASIMATLGMYKESTDLLKLISIESTADLKGYYFNTSSVIYGYMYDYAASPQEKQKYIELTRKYRDSSLQYFKPHTSAFIMAKSSFFIDVGQYDKSLALLLPYFPKITKENPDRAVFAYLISQAYRQKNELDQQKKWLAISAISDLALAKKEYISLRSLAFIMYKSGDIDRAYKYIERSLADALFCNARLRTYEISKMLPIINEAYQKQNETNRFQLILFLMSTSVLSLFLLGALFMLFKQMKKVAKAKEDLGLANTKLLELNGELSVFNKKLNDNNYNLTETNLLKEIYIGRYMDQCSDYILKLDEYRRKLNSMATSGRINELTQAVKSKNFIEIELAAFLNTFDVTFLQLFPNFIEEFSALLNDSETVQLKEGELLNTELRIFALIRLGIKDSAKIATFLRYSVSTIYNYRSQIKSKAAGAREDFESQVMRIGTKLNQ</sequence>
<feature type="chain" id="PRO_5012747945" description="DUF6377 domain-containing protein" evidence="2">
    <location>
        <begin position="20"/>
        <end position="549"/>
    </location>
</feature>
<proteinExistence type="predicted"/>
<keyword evidence="1" id="KW-0472">Membrane</keyword>
<keyword evidence="5" id="KW-1185">Reference proteome</keyword>
<evidence type="ECO:0000313" key="5">
    <source>
        <dbReference type="Proteomes" id="UP000184036"/>
    </source>
</evidence>
<feature type="domain" description="DUF6377" evidence="3">
    <location>
        <begin position="254"/>
        <end position="508"/>
    </location>
</feature>
<accession>A0A1M5G421</accession>
<dbReference type="Proteomes" id="UP000184036">
    <property type="component" value="Unassembled WGS sequence"/>
</dbReference>
<dbReference type="STRING" id="271157.SAMN05444396_103261"/>
<evidence type="ECO:0000259" key="3">
    <source>
        <dbReference type="Pfam" id="PF19904"/>
    </source>
</evidence>
<dbReference type="InterPro" id="IPR011990">
    <property type="entry name" value="TPR-like_helical_dom_sf"/>
</dbReference>
<keyword evidence="1" id="KW-0812">Transmembrane</keyword>
<dbReference type="EMBL" id="FQWE01000003">
    <property type="protein sequence ID" value="SHF98537.1"/>
    <property type="molecule type" value="Genomic_DNA"/>
</dbReference>
<name>A0A1M5G421_9FLAO</name>
<evidence type="ECO:0000256" key="2">
    <source>
        <dbReference type="SAM" id="SignalP"/>
    </source>
</evidence>
<feature type="transmembrane region" description="Helical" evidence="1">
    <location>
        <begin position="326"/>
        <end position="348"/>
    </location>
</feature>
<organism evidence="4 5">
    <name type="scientific">Flavobacterium segetis</name>
    <dbReference type="NCBI Taxonomy" id="271157"/>
    <lineage>
        <taxon>Bacteria</taxon>
        <taxon>Pseudomonadati</taxon>
        <taxon>Bacteroidota</taxon>
        <taxon>Flavobacteriia</taxon>
        <taxon>Flavobacteriales</taxon>
        <taxon>Flavobacteriaceae</taxon>
        <taxon>Flavobacterium</taxon>
    </lineage>
</organism>
<dbReference type="Gene3D" id="1.25.40.10">
    <property type="entry name" value="Tetratricopeptide repeat domain"/>
    <property type="match status" value="1"/>
</dbReference>
<feature type="signal peptide" evidence="2">
    <location>
        <begin position="1"/>
        <end position="19"/>
    </location>
</feature>
<dbReference type="Pfam" id="PF19904">
    <property type="entry name" value="DUF6377"/>
    <property type="match status" value="1"/>
</dbReference>
<reference evidence="5" key="1">
    <citation type="submission" date="2016-11" db="EMBL/GenBank/DDBJ databases">
        <authorList>
            <person name="Varghese N."/>
            <person name="Submissions S."/>
        </authorList>
    </citation>
    <scope>NUCLEOTIDE SEQUENCE [LARGE SCALE GENOMIC DNA]</scope>
    <source>
        <strain evidence="5">DSM 19741</strain>
    </source>
</reference>
<evidence type="ECO:0000256" key="1">
    <source>
        <dbReference type="SAM" id="Phobius"/>
    </source>
</evidence>
<dbReference type="OrthoDB" id="1044679at2"/>
<keyword evidence="2" id="KW-0732">Signal</keyword>